<protein>
    <submittedName>
        <fullName evidence="10">Nuclear RNA export factor 2</fullName>
    </submittedName>
</protein>
<comment type="subcellular location">
    <subcellularLocation>
        <location evidence="1">Nucleus</location>
    </subcellularLocation>
</comment>
<organism evidence="10">
    <name type="scientific">Bactrocera latifrons</name>
    <name type="common">Malaysian fruit fly</name>
    <name type="synonym">Chaetodacus latifrons</name>
    <dbReference type="NCBI Taxonomy" id="174628"/>
    <lineage>
        <taxon>Eukaryota</taxon>
        <taxon>Metazoa</taxon>
        <taxon>Ecdysozoa</taxon>
        <taxon>Arthropoda</taxon>
        <taxon>Hexapoda</taxon>
        <taxon>Insecta</taxon>
        <taxon>Pterygota</taxon>
        <taxon>Neoptera</taxon>
        <taxon>Endopterygota</taxon>
        <taxon>Diptera</taxon>
        <taxon>Brachycera</taxon>
        <taxon>Muscomorpha</taxon>
        <taxon>Tephritoidea</taxon>
        <taxon>Tephritidae</taxon>
        <taxon>Bactrocera</taxon>
        <taxon>Bactrocera</taxon>
    </lineage>
</organism>
<dbReference type="GO" id="GO:0003723">
    <property type="term" value="F:RNA binding"/>
    <property type="evidence" value="ECO:0007669"/>
    <property type="project" value="TreeGrafter"/>
</dbReference>
<keyword evidence="6" id="KW-0509">mRNA transport</keyword>
<keyword evidence="3" id="KW-0813">Transport</keyword>
<evidence type="ECO:0000256" key="6">
    <source>
        <dbReference type="ARBA" id="ARBA00022816"/>
    </source>
</evidence>
<dbReference type="AlphaFoldDB" id="A0A0K8VIE8"/>
<dbReference type="Pfam" id="PF03943">
    <property type="entry name" value="TAP_C"/>
    <property type="match status" value="1"/>
</dbReference>
<evidence type="ECO:0000256" key="4">
    <source>
        <dbReference type="ARBA" id="ARBA00022614"/>
    </source>
</evidence>
<evidence type="ECO:0000256" key="7">
    <source>
        <dbReference type="ARBA" id="ARBA00023242"/>
    </source>
</evidence>
<dbReference type="InterPro" id="IPR057125">
    <property type="entry name" value="NXF1/2/3/5-like_LRR"/>
</dbReference>
<dbReference type="InterPro" id="IPR032675">
    <property type="entry name" value="LRR_dom_sf"/>
</dbReference>
<evidence type="ECO:0000313" key="10">
    <source>
        <dbReference type="EMBL" id="JAI38643.1"/>
    </source>
</evidence>
<evidence type="ECO:0000259" key="9">
    <source>
        <dbReference type="PROSITE" id="PS51281"/>
    </source>
</evidence>
<feature type="domain" description="TAP-C" evidence="9">
    <location>
        <begin position="794"/>
        <end position="847"/>
    </location>
</feature>
<dbReference type="InterPro" id="IPR030217">
    <property type="entry name" value="NXF_fam"/>
</dbReference>
<comment type="similarity">
    <text evidence="2">Belongs to the NXF family.</text>
</comment>
<dbReference type="GO" id="GO:0005634">
    <property type="term" value="C:nucleus"/>
    <property type="evidence" value="ECO:0007669"/>
    <property type="project" value="UniProtKB-SubCell"/>
</dbReference>
<dbReference type="PANTHER" id="PTHR10662">
    <property type="entry name" value="NUCLEAR RNA EXPORT FACTOR"/>
    <property type="match status" value="1"/>
</dbReference>
<reference evidence="10" key="1">
    <citation type="submission" date="2015-06" db="EMBL/GenBank/DDBJ databases">
        <authorList>
            <person name="Hoefler B.C."/>
            <person name="Straight P.D."/>
        </authorList>
    </citation>
    <scope>NUCLEOTIDE SEQUENCE</scope>
</reference>
<dbReference type="EMBL" id="GDHF01013671">
    <property type="protein sequence ID" value="JAI38643.1"/>
    <property type="molecule type" value="Transcribed_RNA"/>
</dbReference>
<dbReference type="InterPro" id="IPR032710">
    <property type="entry name" value="NTF2-like_dom_sf"/>
</dbReference>
<keyword evidence="5" id="KW-0677">Repeat</keyword>
<sequence length="847" mass="97402">MAISRSDEVYQFSNNLPIEVSYKNTTAYSRCNTYDPRVIAQGNAWHQIVVQHNGKFGGRDGMAEILQVIFEAVEGEELFPVAYRRGVKDDRFLVRNCKAAINKLFEHNLRVQLSDASFVHLEVHFNVGDYKFGQISPHAKLLEALNRLYTCMERVNGVDGILNLCRFNTQMEFCDLVVNMGNRAVFETICNLIYGNDDKFRLVKGLILSDNGITTVAPLKVFAGAEFVVLDLSKNKITSSSRLCRDLSEVKADELLLAGNPITTGNNYPECLRPIQKNFKLIDGIPVENLSKLYSPLDYEVDINSNGHRVDLNNKKDILKFQQSNDWHAIVIPDSGQEFTKHEIMDYFFITVSQKLSEIYPCYYKFSAGEHQFLVRQCFDQLKHLVDICKMEINVPRLTTIVDKYSALSEIQIDKTLKYYMLMNVRPFKQGQIEPMECIDKALTRRYNGVNRLLNLDNFESVEGLENIVINLSSPKILRRVLTQASRKLLTSCVELRLTHNKITNANVSKVLNIMSNLKAIDLGNNWIVDLKDVKKLSALGLKTLRLDGNPLCTKYSSAGEYVKAVRRLFPELTKLDNMEIKNKGYLSSQKNFLCDVRGYDFVNEFVPRFFKCFDSHDRSSLKELYHRNAIFTFSFNYIVAQMTSQNFKRISKYRQNCRNILKIADLSRAHTSIYLGANQIMEVFFQLPSTRHDLLTFNTDTMIYNENMITLTINGVFYDQAPGVMDTDILMSFTRTFVLMPVEAKLGILNKAIKYQIVNEQLSIYNPTSQQFKNSFKYFKSECQGDNDAVTVSDKEALLIMLQEVTKLKPLWCIRFLEDAKWNFKKSLLIFLSFCDNKKIPETAFN</sequence>
<dbReference type="PROSITE" id="PS51450">
    <property type="entry name" value="LRR"/>
    <property type="match status" value="1"/>
</dbReference>
<dbReference type="PROSITE" id="PS51281">
    <property type="entry name" value="TAP_C"/>
    <property type="match status" value="1"/>
</dbReference>
<name>A0A0K8VIE8_BACLA</name>
<evidence type="ECO:0000256" key="5">
    <source>
        <dbReference type="ARBA" id="ARBA00022737"/>
    </source>
</evidence>
<dbReference type="InterPro" id="IPR018222">
    <property type="entry name" value="Nuclear_transport_factor_2_euk"/>
</dbReference>
<dbReference type="PROSITE" id="PS50177">
    <property type="entry name" value="NTF2_DOMAIN"/>
    <property type="match status" value="1"/>
</dbReference>
<dbReference type="Gene3D" id="3.10.450.50">
    <property type="match status" value="1"/>
</dbReference>
<dbReference type="Pfam" id="PF24048">
    <property type="entry name" value="LRR_NXF1-5"/>
    <property type="match status" value="1"/>
</dbReference>
<dbReference type="GO" id="GO:0016973">
    <property type="term" value="P:poly(A)+ mRNA export from nucleus"/>
    <property type="evidence" value="ECO:0007669"/>
    <property type="project" value="TreeGrafter"/>
</dbReference>
<evidence type="ECO:0000256" key="1">
    <source>
        <dbReference type="ARBA" id="ARBA00004123"/>
    </source>
</evidence>
<dbReference type="InterPro" id="IPR002075">
    <property type="entry name" value="NTF2_dom"/>
</dbReference>
<dbReference type="SUPFAM" id="SSF54427">
    <property type="entry name" value="NTF2-like"/>
    <property type="match status" value="1"/>
</dbReference>
<dbReference type="PANTHER" id="PTHR10662:SF22">
    <property type="entry name" value="NUCLEAR RNA EXPORT FACTOR 1"/>
    <property type="match status" value="1"/>
</dbReference>
<proteinExistence type="inferred from homology"/>
<gene>
    <name evidence="10" type="primary">nxf2_0</name>
    <name evidence="10" type="ORF">c0_g1_i3</name>
</gene>
<evidence type="ECO:0000256" key="3">
    <source>
        <dbReference type="ARBA" id="ARBA00022448"/>
    </source>
</evidence>
<dbReference type="InterPro" id="IPR009060">
    <property type="entry name" value="UBA-like_sf"/>
</dbReference>
<dbReference type="Gene3D" id="1.10.8.10">
    <property type="entry name" value="DNA helicase RuvA subunit, C-terminal domain"/>
    <property type="match status" value="1"/>
</dbReference>
<dbReference type="SUPFAM" id="SSF46934">
    <property type="entry name" value="UBA-like"/>
    <property type="match status" value="1"/>
</dbReference>
<accession>A0A0K8VIE8</accession>
<keyword evidence="7" id="KW-0539">Nucleus</keyword>
<dbReference type="SUPFAM" id="SSF52058">
    <property type="entry name" value="L domain-like"/>
    <property type="match status" value="2"/>
</dbReference>
<dbReference type="Gene3D" id="3.80.10.10">
    <property type="entry name" value="Ribonuclease Inhibitor"/>
    <property type="match status" value="2"/>
</dbReference>
<dbReference type="InterPro" id="IPR005637">
    <property type="entry name" value="TAP_C_dom"/>
</dbReference>
<keyword evidence="4" id="KW-0433">Leucine-rich repeat</keyword>
<evidence type="ECO:0000256" key="2">
    <source>
        <dbReference type="ARBA" id="ARBA00009285"/>
    </source>
</evidence>
<dbReference type="InterPro" id="IPR001611">
    <property type="entry name" value="Leu-rich_rpt"/>
</dbReference>
<dbReference type="Pfam" id="PF22602">
    <property type="entry name" value="NXF_NTF2"/>
    <property type="match status" value="1"/>
</dbReference>
<dbReference type="OrthoDB" id="25872at2759"/>
<feature type="domain" description="NTF2" evidence="8">
    <location>
        <begin position="602"/>
        <end position="765"/>
    </location>
</feature>
<evidence type="ECO:0000259" key="8">
    <source>
        <dbReference type="PROSITE" id="PS50177"/>
    </source>
</evidence>